<dbReference type="Pfam" id="PF02518">
    <property type="entry name" value="HATPase_c"/>
    <property type="match status" value="1"/>
</dbReference>
<dbReference type="SUPFAM" id="SSF47384">
    <property type="entry name" value="Homodimeric domain of signal transducing histidine kinase"/>
    <property type="match status" value="1"/>
</dbReference>
<reference evidence="17 18" key="1">
    <citation type="submission" date="2017-03" db="EMBL/GenBank/DDBJ databases">
        <title>Genome sequence of Clostridium oryzae DSM 28571.</title>
        <authorList>
            <person name="Poehlein A."/>
            <person name="Daniel R."/>
        </authorList>
    </citation>
    <scope>NUCLEOTIDE SEQUENCE [LARGE SCALE GENOMIC DNA]</scope>
    <source>
        <strain evidence="17 18">DSM 28571</strain>
    </source>
</reference>
<dbReference type="InterPro" id="IPR003660">
    <property type="entry name" value="HAMP_dom"/>
</dbReference>
<evidence type="ECO:0000256" key="13">
    <source>
        <dbReference type="ARBA" id="ARBA00023136"/>
    </source>
</evidence>
<protein>
    <recommendedName>
        <fullName evidence="3">histidine kinase</fullName>
        <ecNumber evidence="3">2.7.13.3</ecNumber>
    </recommendedName>
</protein>
<comment type="catalytic activity">
    <reaction evidence="1">
        <text>ATP + protein L-histidine = ADP + protein N-phospho-L-histidine.</text>
        <dbReference type="EC" id="2.7.13.3"/>
    </reaction>
</comment>
<dbReference type="InterPro" id="IPR036097">
    <property type="entry name" value="HisK_dim/P_sf"/>
</dbReference>
<dbReference type="SMART" id="SM00387">
    <property type="entry name" value="HATPase_c"/>
    <property type="match status" value="1"/>
</dbReference>
<sequence>MEQMKKTLNNLSLKKSLIAIVLVTIIFVIGLSAITIFGCSIVQNETLKSRSIVIHKYKIIDRNTGEIRISSKDYQFEKLTTYQNIIYSIANIGNLIFPVLYVIIGVVFAASVFYRVKLKEPIYILNESAIKVGKNDLDFFIDYKNNDEMGKLCDAFEKMRTELYRNNKAMWKMIDERKQLNAAAAHDLRTPITVIKGYTQYLQKNIPKGKISSEKLCETLSNVLAAANRLENYVDSVRDIERLEQVELARQYFLLSKLLKEAKEYLSVLAERFGKEIIFTYVHNDMEVFIDKQMLFRILENIATNGLRYAKFSIHIECFVEKEFLYFQFIDDGKGLSQEELKSAYYPFYTDKQRDDHLGMGLAICKILCHKHGGELILANEKGMGAKVTAKICVR</sequence>
<dbReference type="EMBL" id="MZGV01000038">
    <property type="protein sequence ID" value="OPJ59865.1"/>
    <property type="molecule type" value="Genomic_DNA"/>
</dbReference>
<evidence type="ECO:0000256" key="2">
    <source>
        <dbReference type="ARBA" id="ARBA00004651"/>
    </source>
</evidence>
<keyword evidence="6 17" id="KW-0808">Transferase</keyword>
<dbReference type="GO" id="GO:0005524">
    <property type="term" value="F:ATP binding"/>
    <property type="evidence" value="ECO:0007669"/>
    <property type="project" value="UniProtKB-KW"/>
</dbReference>
<evidence type="ECO:0000256" key="3">
    <source>
        <dbReference type="ARBA" id="ARBA00012438"/>
    </source>
</evidence>
<keyword evidence="12" id="KW-0902">Two-component regulatory system</keyword>
<name>A0A1V4IJG2_9CLOT</name>
<keyword evidence="18" id="KW-1185">Reference proteome</keyword>
<comment type="subcellular location">
    <subcellularLocation>
        <location evidence="2">Cell membrane</location>
        <topology evidence="2">Multi-pass membrane protein</topology>
    </subcellularLocation>
</comment>
<dbReference type="InterPro" id="IPR005467">
    <property type="entry name" value="His_kinase_dom"/>
</dbReference>
<dbReference type="RefSeq" id="WP_079426000.1">
    <property type="nucleotide sequence ID" value="NZ_MZGV01000038.1"/>
</dbReference>
<evidence type="ECO:0000256" key="14">
    <source>
        <dbReference type="SAM" id="Phobius"/>
    </source>
</evidence>
<keyword evidence="7 14" id="KW-0812">Transmembrane</keyword>
<dbReference type="SMART" id="SM00388">
    <property type="entry name" value="HisKA"/>
    <property type="match status" value="1"/>
</dbReference>
<evidence type="ECO:0000259" key="15">
    <source>
        <dbReference type="PROSITE" id="PS50109"/>
    </source>
</evidence>
<evidence type="ECO:0000256" key="5">
    <source>
        <dbReference type="ARBA" id="ARBA00022553"/>
    </source>
</evidence>
<dbReference type="OrthoDB" id="84942at2"/>
<dbReference type="Proteomes" id="UP000190080">
    <property type="component" value="Unassembled WGS sequence"/>
</dbReference>
<dbReference type="Gene3D" id="3.30.565.10">
    <property type="entry name" value="Histidine kinase-like ATPase, C-terminal domain"/>
    <property type="match status" value="1"/>
</dbReference>
<feature type="transmembrane region" description="Helical" evidence="14">
    <location>
        <begin position="85"/>
        <end position="114"/>
    </location>
</feature>
<feature type="transmembrane region" description="Helical" evidence="14">
    <location>
        <begin position="20"/>
        <end position="43"/>
    </location>
</feature>
<dbReference type="CDD" id="cd06225">
    <property type="entry name" value="HAMP"/>
    <property type="match status" value="1"/>
</dbReference>
<dbReference type="InterPro" id="IPR003594">
    <property type="entry name" value="HATPase_dom"/>
</dbReference>
<evidence type="ECO:0000313" key="17">
    <source>
        <dbReference type="EMBL" id="OPJ59865.1"/>
    </source>
</evidence>
<dbReference type="AlphaFoldDB" id="A0A1V4IJG2"/>
<feature type="domain" description="HAMP" evidence="16">
    <location>
        <begin position="121"/>
        <end position="168"/>
    </location>
</feature>
<dbReference type="Pfam" id="PF00512">
    <property type="entry name" value="HisKA"/>
    <property type="match status" value="1"/>
</dbReference>
<dbReference type="EC" id="2.7.13.3" evidence="3"/>
<dbReference type="InterPro" id="IPR050398">
    <property type="entry name" value="HssS/ArlS-like"/>
</dbReference>
<evidence type="ECO:0000256" key="8">
    <source>
        <dbReference type="ARBA" id="ARBA00022741"/>
    </source>
</evidence>
<dbReference type="SUPFAM" id="SSF158472">
    <property type="entry name" value="HAMP domain-like"/>
    <property type="match status" value="1"/>
</dbReference>
<keyword evidence="13 14" id="KW-0472">Membrane</keyword>
<dbReference type="InterPro" id="IPR036890">
    <property type="entry name" value="HATPase_C_sf"/>
</dbReference>
<evidence type="ECO:0000256" key="6">
    <source>
        <dbReference type="ARBA" id="ARBA00022679"/>
    </source>
</evidence>
<evidence type="ECO:0000256" key="1">
    <source>
        <dbReference type="ARBA" id="ARBA00000085"/>
    </source>
</evidence>
<keyword evidence="4" id="KW-1003">Cell membrane</keyword>
<evidence type="ECO:0000256" key="7">
    <source>
        <dbReference type="ARBA" id="ARBA00022692"/>
    </source>
</evidence>
<evidence type="ECO:0000256" key="4">
    <source>
        <dbReference type="ARBA" id="ARBA00022475"/>
    </source>
</evidence>
<evidence type="ECO:0000256" key="12">
    <source>
        <dbReference type="ARBA" id="ARBA00023012"/>
    </source>
</evidence>
<dbReference type="PANTHER" id="PTHR45528:SF1">
    <property type="entry name" value="SENSOR HISTIDINE KINASE CPXA"/>
    <property type="match status" value="1"/>
</dbReference>
<dbReference type="PANTHER" id="PTHR45528">
    <property type="entry name" value="SENSOR HISTIDINE KINASE CPXA"/>
    <property type="match status" value="1"/>
</dbReference>
<comment type="caution">
    <text evidence="17">The sequence shown here is derived from an EMBL/GenBank/DDBJ whole genome shotgun (WGS) entry which is preliminary data.</text>
</comment>
<dbReference type="InterPro" id="IPR003661">
    <property type="entry name" value="HisK_dim/P_dom"/>
</dbReference>
<gene>
    <name evidence="17" type="primary">cssS_1</name>
    <name evidence="17" type="ORF">CLORY_30820</name>
</gene>
<evidence type="ECO:0000259" key="16">
    <source>
        <dbReference type="PROSITE" id="PS50885"/>
    </source>
</evidence>
<dbReference type="STRING" id="1450648.CLORY_30820"/>
<evidence type="ECO:0000256" key="9">
    <source>
        <dbReference type="ARBA" id="ARBA00022777"/>
    </source>
</evidence>
<organism evidence="17 18">
    <name type="scientific">Clostridium oryzae</name>
    <dbReference type="NCBI Taxonomy" id="1450648"/>
    <lineage>
        <taxon>Bacteria</taxon>
        <taxon>Bacillati</taxon>
        <taxon>Bacillota</taxon>
        <taxon>Clostridia</taxon>
        <taxon>Eubacteriales</taxon>
        <taxon>Clostridiaceae</taxon>
        <taxon>Clostridium</taxon>
    </lineage>
</organism>
<evidence type="ECO:0000256" key="11">
    <source>
        <dbReference type="ARBA" id="ARBA00022989"/>
    </source>
</evidence>
<dbReference type="SUPFAM" id="SSF55874">
    <property type="entry name" value="ATPase domain of HSP90 chaperone/DNA topoisomerase II/histidine kinase"/>
    <property type="match status" value="1"/>
</dbReference>
<dbReference type="GO" id="GO:0000155">
    <property type="term" value="F:phosphorelay sensor kinase activity"/>
    <property type="evidence" value="ECO:0007669"/>
    <property type="project" value="InterPro"/>
</dbReference>
<dbReference type="CDD" id="cd00082">
    <property type="entry name" value="HisKA"/>
    <property type="match status" value="1"/>
</dbReference>
<keyword evidence="5" id="KW-0597">Phosphoprotein</keyword>
<keyword evidence="9 17" id="KW-0418">Kinase</keyword>
<keyword evidence="11 14" id="KW-1133">Transmembrane helix</keyword>
<keyword evidence="10" id="KW-0067">ATP-binding</keyword>
<dbReference type="PROSITE" id="PS50885">
    <property type="entry name" value="HAMP"/>
    <property type="match status" value="1"/>
</dbReference>
<dbReference type="Gene3D" id="6.10.340.10">
    <property type="match status" value="1"/>
</dbReference>
<dbReference type="Gene3D" id="1.10.287.130">
    <property type="match status" value="1"/>
</dbReference>
<accession>A0A1V4IJG2</accession>
<evidence type="ECO:0000313" key="18">
    <source>
        <dbReference type="Proteomes" id="UP000190080"/>
    </source>
</evidence>
<evidence type="ECO:0000256" key="10">
    <source>
        <dbReference type="ARBA" id="ARBA00022840"/>
    </source>
</evidence>
<keyword evidence="8" id="KW-0547">Nucleotide-binding</keyword>
<dbReference type="PROSITE" id="PS50109">
    <property type="entry name" value="HIS_KIN"/>
    <property type="match status" value="1"/>
</dbReference>
<proteinExistence type="predicted"/>
<dbReference type="GO" id="GO:0005886">
    <property type="term" value="C:plasma membrane"/>
    <property type="evidence" value="ECO:0007669"/>
    <property type="project" value="UniProtKB-SubCell"/>
</dbReference>
<feature type="domain" description="Histidine kinase" evidence="15">
    <location>
        <begin position="183"/>
        <end position="395"/>
    </location>
</feature>